<accession>A0A4E0RYK1</accession>
<reference evidence="1" key="1">
    <citation type="submission" date="2019-03" db="EMBL/GenBank/DDBJ databases">
        <title>Improved annotation for the trematode Fasciola hepatica.</title>
        <authorList>
            <person name="Choi Y.-J."/>
            <person name="Martin J."/>
            <person name="Mitreva M."/>
        </authorList>
    </citation>
    <scope>NUCLEOTIDE SEQUENCE [LARGE SCALE GENOMIC DNA]</scope>
</reference>
<comment type="caution">
    <text evidence="1">The sequence shown here is derived from an EMBL/GenBank/DDBJ whole genome shotgun (WGS) entry which is preliminary data.</text>
</comment>
<keyword evidence="2" id="KW-1185">Reference proteome</keyword>
<dbReference type="EMBL" id="JXXN02003400">
    <property type="protein sequence ID" value="THD21600.1"/>
    <property type="molecule type" value="Genomic_DNA"/>
</dbReference>
<proteinExistence type="predicted"/>
<evidence type="ECO:0000313" key="2">
    <source>
        <dbReference type="Proteomes" id="UP000230066"/>
    </source>
</evidence>
<gene>
    <name evidence="1" type="ORF">D915_007604</name>
</gene>
<feature type="non-terminal residue" evidence="1">
    <location>
        <position position="223"/>
    </location>
</feature>
<name>A0A4E0RYK1_FASHE</name>
<dbReference type="AlphaFoldDB" id="A0A4E0RYK1"/>
<evidence type="ECO:0000313" key="1">
    <source>
        <dbReference type="EMBL" id="THD21600.1"/>
    </source>
</evidence>
<protein>
    <submittedName>
        <fullName evidence="1">Uncharacterized protein</fullName>
    </submittedName>
</protein>
<sequence length="223" mass="24678">MVILIIRISEGEGLRRSVLAEFVVNSIEILTFPSIFKGNKIAVRFAPSTNGETVELELLVNNNCFVPLYWISLTPEGRPPIRWSINASTVALPDVVCAPCLVTVSATDATVPVQSSDPFTVWFGQNKKIRVNHEVDPNGEVLKVDMNGNDECLGSRFLIQLSKLDVSVFEYESDDKNNRQVNIQRDDLACMPCSLIVSLPQLENSVAPSNPVKVWFGKSKCVI</sequence>
<organism evidence="1 2">
    <name type="scientific">Fasciola hepatica</name>
    <name type="common">Liver fluke</name>
    <dbReference type="NCBI Taxonomy" id="6192"/>
    <lineage>
        <taxon>Eukaryota</taxon>
        <taxon>Metazoa</taxon>
        <taxon>Spiralia</taxon>
        <taxon>Lophotrochozoa</taxon>
        <taxon>Platyhelminthes</taxon>
        <taxon>Trematoda</taxon>
        <taxon>Digenea</taxon>
        <taxon>Plagiorchiida</taxon>
        <taxon>Echinostomata</taxon>
        <taxon>Echinostomatoidea</taxon>
        <taxon>Fasciolidae</taxon>
        <taxon>Fasciola</taxon>
    </lineage>
</organism>
<dbReference type="Proteomes" id="UP000230066">
    <property type="component" value="Unassembled WGS sequence"/>
</dbReference>